<evidence type="ECO:0000256" key="2">
    <source>
        <dbReference type="SAM" id="SignalP"/>
    </source>
</evidence>
<gene>
    <name evidence="3" type="ORF">B2M23_10980</name>
</gene>
<evidence type="ECO:0008006" key="5">
    <source>
        <dbReference type="Google" id="ProtNLM"/>
    </source>
</evidence>
<feature type="chain" id="PRO_5042273379" description="Gram-positive cocci surface proteins LPxTG domain-containing protein" evidence="2">
    <location>
        <begin position="24"/>
        <end position="105"/>
    </location>
</feature>
<dbReference type="AlphaFoldDB" id="A0AAC9W3G0"/>
<reference evidence="4" key="1">
    <citation type="journal article" date="2017" name="Sci. Rep.">
        <title>Determination of the Genome and Primary Transcriptome of Syngas Fermenting Eubacterium limosum ATCC 8486.</title>
        <authorList>
            <person name="Song Y."/>
            <person name="Shin J."/>
            <person name="Jeong Y."/>
            <person name="Jin S."/>
            <person name="Lee J.K."/>
            <person name="Kim D.R."/>
            <person name="Kim S.C."/>
            <person name="Cho S."/>
            <person name="Cho B.K."/>
        </authorList>
    </citation>
    <scope>NUCLEOTIDE SEQUENCE [LARGE SCALE GENOMIC DNA]</scope>
    <source>
        <strain evidence="4">ATCC 8486</strain>
    </source>
</reference>
<feature type="transmembrane region" description="Helical" evidence="1">
    <location>
        <begin position="65"/>
        <end position="84"/>
    </location>
</feature>
<dbReference type="KEGG" id="elim:B2M23_10980"/>
<evidence type="ECO:0000313" key="3">
    <source>
        <dbReference type="EMBL" id="ARD66029.1"/>
    </source>
</evidence>
<keyword evidence="1" id="KW-1133">Transmembrane helix</keyword>
<proteinExistence type="predicted"/>
<organism evidence="3 4">
    <name type="scientific">Eubacterium limosum</name>
    <dbReference type="NCBI Taxonomy" id="1736"/>
    <lineage>
        <taxon>Bacteria</taxon>
        <taxon>Bacillati</taxon>
        <taxon>Bacillota</taxon>
        <taxon>Clostridia</taxon>
        <taxon>Eubacteriales</taxon>
        <taxon>Eubacteriaceae</taxon>
        <taxon>Eubacterium</taxon>
    </lineage>
</organism>
<dbReference type="RefSeq" id="WP_038353590.1">
    <property type="nucleotide sequence ID" value="NZ_CP019962.1"/>
</dbReference>
<accession>A0AAC9W3G0</accession>
<name>A0AAC9W3G0_EUBLI</name>
<keyword evidence="1" id="KW-0472">Membrane</keyword>
<keyword evidence="1" id="KW-0812">Transmembrane</keyword>
<evidence type="ECO:0000256" key="1">
    <source>
        <dbReference type="SAM" id="Phobius"/>
    </source>
</evidence>
<keyword evidence="2" id="KW-0732">Signal</keyword>
<protein>
    <recommendedName>
        <fullName evidence="5">Gram-positive cocci surface proteins LPxTG domain-containing protein</fullName>
    </recommendedName>
</protein>
<evidence type="ECO:0000313" key="4">
    <source>
        <dbReference type="Proteomes" id="UP000192391"/>
    </source>
</evidence>
<feature type="signal peptide" evidence="2">
    <location>
        <begin position="1"/>
        <end position="23"/>
    </location>
</feature>
<dbReference type="EMBL" id="CP019962">
    <property type="protein sequence ID" value="ARD66029.1"/>
    <property type="molecule type" value="Genomic_DNA"/>
</dbReference>
<sequence length="105" mass="11146">MRQFIISLSLVLLTLLWCAPAMAQEGQTYGSDLTVSVSQELIDADRESPSEDNPRTGGVLNVRQAGFLAAGTAAIGVLAAAALYRKRNQKSDAPVQGGKNKAQKE</sequence>
<dbReference type="Proteomes" id="UP000192391">
    <property type="component" value="Chromosome"/>
</dbReference>